<dbReference type="InterPro" id="IPR031807">
    <property type="entry name" value="HicB-like"/>
</dbReference>
<evidence type="ECO:0000313" key="2">
    <source>
        <dbReference type="EMBL" id="RHW52867.1"/>
    </source>
</evidence>
<protein>
    <submittedName>
        <fullName evidence="2">HicB family protein</fullName>
    </submittedName>
</protein>
<proteinExistence type="predicted"/>
<dbReference type="InterPro" id="IPR035069">
    <property type="entry name" value="TTHA1013/TTHA0281-like"/>
</dbReference>
<dbReference type="Proteomes" id="UP000283380">
    <property type="component" value="Unassembled WGS sequence"/>
</dbReference>
<dbReference type="Gene3D" id="3.30.160.250">
    <property type="match status" value="1"/>
</dbReference>
<comment type="caution">
    <text evidence="2">The sequence shown here is derived from an EMBL/GenBank/DDBJ whole genome shotgun (WGS) entry which is preliminary data.</text>
</comment>
<name>A0ABX9LWN2_9LACO</name>
<organism evidence="2 3">
    <name type="scientific">Lactobacillus bombicola</name>
    <dbReference type="NCBI Taxonomy" id="1505723"/>
    <lineage>
        <taxon>Bacteria</taxon>
        <taxon>Bacillati</taxon>
        <taxon>Bacillota</taxon>
        <taxon>Bacilli</taxon>
        <taxon>Lactobacillales</taxon>
        <taxon>Lactobacillaceae</taxon>
        <taxon>Lactobacillus</taxon>
    </lineage>
</organism>
<accession>A0ABX9LWN2</accession>
<evidence type="ECO:0000313" key="3">
    <source>
        <dbReference type="Proteomes" id="UP000283380"/>
    </source>
</evidence>
<gene>
    <name evidence="2" type="ORF">DS834_02995</name>
</gene>
<dbReference type="EMBL" id="QOCU01000002">
    <property type="protein sequence ID" value="RHW52867.1"/>
    <property type="molecule type" value="Genomic_DNA"/>
</dbReference>
<keyword evidence="3" id="KW-1185">Reference proteome</keyword>
<dbReference type="SUPFAM" id="SSF143100">
    <property type="entry name" value="TTHA1013/TTHA0281-like"/>
    <property type="match status" value="1"/>
</dbReference>
<reference evidence="2 3" key="1">
    <citation type="submission" date="2018-07" db="EMBL/GenBank/DDBJ databases">
        <title>Genome sequences of six Lactobacillus spp. isolated from bumble bee guts.</title>
        <authorList>
            <person name="Motta E.V.S."/>
            <person name="Moran N.A."/>
        </authorList>
    </citation>
    <scope>NUCLEOTIDE SEQUENCE [LARGE SCALE GENOMIC DNA]</scope>
    <source>
        <strain evidence="2 3">BI-4G</strain>
    </source>
</reference>
<evidence type="ECO:0000259" key="1">
    <source>
        <dbReference type="Pfam" id="PF15919"/>
    </source>
</evidence>
<sequence>MYKGTKYYKEKFYTYPAVLDDSENEKGTYTVTFPDVPGAIGEGKGISEAIASGKEGLESILIASNEPYTNSPIEKVKKDNPNKIVTYILADMEEAREITKPATVKKNTTIPRDLAIKGEKAGVNFSKLLTDALRVKLS</sequence>
<dbReference type="RefSeq" id="WP_118906835.1">
    <property type="nucleotide sequence ID" value="NZ_QOCU01000002.1"/>
</dbReference>
<dbReference type="Pfam" id="PF15919">
    <property type="entry name" value="HicB_lk_antitox"/>
    <property type="match status" value="1"/>
</dbReference>
<feature type="domain" description="HicB-like antitoxin of toxin-antitoxin system" evidence="1">
    <location>
        <begin position="15"/>
        <end position="115"/>
    </location>
</feature>